<evidence type="ECO:0000256" key="1">
    <source>
        <dbReference type="SAM" id="MobiDB-lite"/>
    </source>
</evidence>
<evidence type="ECO:0000313" key="2">
    <source>
        <dbReference type="EMBL" id="KAF2659599.1"/>
    </source>
</evidence>
<reference evidence="2" key="1">
    <citation type="journal article" date="2020" name="Stud. Mycol.">
        <title>101 Dothideomycetes genomes: a test case for predicting lifestyles and emergence of pathogens.</title>
        <authorList>
            <person name="Haridas S."/>
            <person name="Albert R."/>
            <person name="Binder M."/>
            <person name="Bloem J."/>
            <person name="Labutti K."/>
            <person name="Salamov A."/>
            <person name="Andreopoulos B."/>
            <person name="Baker S."/>
            <person name="Barry K."/>
            <person name="Bills G."/>
            <person name="Bluhm B."/>
            <person name="Cannon C."/>
            <person name="Castanera R."/>
            <person name="Culley D."/>
            <person name="Daum C."/>
            <person name="Ezra D."/>
            <person name="Gonzalez J."/>
            <person name="Henrissat B."/>
            <person name="Kuo A."/>
            <person name="Liang C."/>
            <person name="Lipzen A."/>
            <person name="Lutzoni F."/>
            <person name="Magnuson J."/>
            <person name="Mondo S."/>
            <person name="Nolan M."/>
            <person name="Ohm R."/>
            <person name="Pangilinan J."/>
            <person name="Park H.-J."/>
            <person name="Ramirez L."/>
            <person name="Alfaro M."/>
            <person name="Sun H."/>
            <person name="Tritt A."/>
            <person name="Yoshinaga Y."/>
            <person name="Zwiers L.-H."/>
            <person name="Turgeon B."/>
            <person name="Goodwin S."/>
            <person name="Spatafora J."/>
            <person name="Crous P."/>
            <person name="Grigoriev I."/>
        </authorList>
    </citation>
    <scope>NUCLEOTIDE SEQUENCE</scope>
    <source>
        <strain evidence="2">CBS 122681</strain>
    </source>
</reference>
<proteinExistence type="predicted"/>
<feature type="compositionally biased region" description="Polar residues" evidence="1">
    <location>
        <begin position="126"/>
        <end position="137"/>
    </location>
</feature>
<keyword evidence="3" id="KW-1185">Reference proteome</keyword>
<feature type="compositionally biased region" description="Basic and acidic residues" evidence="1">
    <location>
        <begin position="1"/>
        <end position="11"/>
    </location>
</feature>
<sequence>MLLRRSSERRAPLSYQGDGTYSNFPGSRLEHAPSKSDDDGATTLPYSPNFVRAHDGVASRSKRARPPPAAFELSHRPAFPLSNALTTAHTPDMANIKYIRPHGGPAPPPRDSVPKKRQPRTERSVTVESTAPTTSTEPLPRRPCAHVVTLEMADGKPAIFPTLNIDEAFREAPDGKHGIVRFLEERGHAQWDTLDASRLRVDRLYECKRFPDAMFSKERKWYQELKDRMTSPEGKAKLETFYDAFAFKVCIRVQLTQGVKRVPDASLTYMTMLPQVHLE</sequence>
<protein>
    <submittedName>
        <fullName evidence="2">Uncharacterized protein</fullName>
    </submittedName>
</protein>
<organism evidence="2 3">
    <name type="scientific">Lophiostoma macrostomum CBS 122681</name>
    <dbReference type="NCBI Taxonomy" id="1314788"/>
    <lineage>
        <taxon>Eukaryota</taxon>
        <taxon>Fungi</taxon>
        <taxon>Dikarya</taxon>
        <taxon>Ascomycota</taxon>
        <taxon>Pezizomycotina</taxon>
        <taxon>Dothideomycetes</taxon>
        <taxon>Pleosporomycetidae</taxon>
        <taxon>Pleosporales</taxon>
        <taxon>Lophiostomataceae</taxon>
        <taxon>Lophiostoma</taxon>
    </lineage>
</organism>
<feature type="region of interest" description="Disordered" evidence="1">
    <location>
        <begin position="96"/>
        <end position="141"/>
    </location>
</feature>
<accession>A0A6A6THV2</accession>
<gene>
    <name evidence="2" type="ORF">K491DRAFT_167040</name>
</gene>
<feature type="region of interest" description="Disordered" evidence="1">
    <location>
        <begin position="1"/>
        <end position="74"/>
    </location>
</feature>
<dbReference type="AlphaFoldDB" id="A0A6A6THV2"/>
<evidence type="ECO:0000313" key="3">
    <source>
        <dbReference type="Proteomes" id="UP000799324"/>
    </source>
</evidence>
<dbReference type="Proteomes" id="UP000799324">
    <property type="component" value="Unassembled WGS sequence"/>
</dbReference>
<feature type="compositionally biased region" description="Basic and acidic residues" evidence="1">
    <location>
        <begin position="28"/>
        <end position="38"/>
    </location>
</feature>
<name>A0A6A6THV2_9PLEO</name>
<dbReference type="EMBL" id="MU004306">
    <property type="protein sequence ID" value="KAF2659599.1"/>
    <property type="molecule type" value="Genomic_DNA"/>
</dbReference>